<keyword evidence="5 10" id="KW-0812">Transmembrane</keyword>
<keyword evidence="12" id="KW-0732">Signal</keyword>
<comment type="subcellular location">
    <subcellularLocation>
        <location evidence="1 10">Cell outer membrane</location>
        <topology evidence="1 10">Multi-pass membrane protein</topology>
    </subcellularLocation>
</comment>
<dbReference type="InterPro" id="IPR037066">
    <property type="entry name" value="Plug_dom_sf"/>
</dbReference>
<keyword evidence="6 11" id="KW-0798">TonB box</keyword>
<evidence type="ECO:0000259" key="13">
    <source>
        <dbReference type="Pfam" id="PF00593"/>
    </source>
</evidence>
<evidence type="ECO:0000256" key="3">
    <source>
        <dbReference type="ARBA" id="ARBA00022448"/>
    </source>
</evidence>
<accession>A0A4R2MG71</accession>
<dbReference type="GO" id="GO:0015344">
    <property type="term" value="F:siderophore uptake transmembrane transporter activity"/>
    <property type="evidence" value="ECO:0007669"/>
    <property type="project" value="TreeGrafter"/>
</dbReference>
<protein>
    <submittedName>
        <fullName evidence="15">Iron complex outermembrane receptor protein</fullName>
    </submittedName>
</protein>
<comment type="caution">
    <text evidence="15">The sequence shown here is derived from an EMBL/GenBank/DDBJ whole genome shotgun (WGS) entry which is preliminary data.</text>
</comment>
<organism evidence="15 16">
    <name type="scientific">Rubrivivax gelatinosus</name>
    <name type="common">Rhodocyclus gelatinosus</name>
    <name type="synonym">Rhodopseudomonas gelatinosa</name>
    <dbReference type="NCBI Taxonomy" id="28068"/>
    <lineage>
        <taxon>Bacteria</taxon>
        <taxon>Pseudomonadati</taxon>
        <taxon>Pseudomonadota</taxon>
        <taxon>Betaproteobacteria</taxon>
        <taxon>Burkholderiales</taxon>
        <taxon>Sphaerotilaceae</taxon>
        <taxon>Rubrivivax</taxon>
    </lineage>
</organism>
<dbReference type="InterPro" id="IPR012910">
    <property type="entry name" value="Plug_dom"/>
</dbReference>
<keyword evidence="3 10" id="KW-0813">Transport</keyword>
<evidence type="ECO:0000313" key="15">
    <source>
        <dbReference type="EMBL" id="TCO97992.1"/>
    </source>
</evidence>
<dbReference type="PANTHER" id="PTHR30069">
    <property type="entry name" value="TONB-DEPENDENT OUTER MEMBRANE RECEPTOR"/>
    <property type="match status" value="1"/>
</dbReference>
<dbReference type="GO" id="GO:0044718">
    <property type="term" value="P:siderophore transmembrane transport"/>
    <property type="evidence" value="ECO:0007669"/>
    <property type="project" value="TreeGrafter"/>
</dbReference>
<evidence type="ECO:0000256" key="1">
    <source>
        <dbReference type="ARBA" id="ARBA00004571"/>
    </source>
</evidence>
<keyword evidence="8 15" id="KW-0675">Receptor</keyword>
<dbReference type="GO" id="GO:0009279">
    <property type="term" value="C:cell outer membrane"/>
    <property type="evidence" value="ECO:0007669"/>
    <property type="project" value="UniProtKB-SubCell"/>
</dbReference>
<dbReference type="InterPro" id="IPR036942">
    <property type="entry name" value="Beta-barrel_TonB_sf"/>
</dbReference>
<dbReference type="PANTHER" id="PTHR30069:SF40">
    <property type="entry name" value="TONB-DEPENDENT RECEPTOR NMB0964-RELATED"/>
    <property type="match status" value="1"/>
</dbReference>
<sequence>MKSLVLTLSPVALACAALSQPAAAQSAPTPVERIVITGNPLGSERTTQPVSVLAGDELVLRRGSTLGDTLDALPGVSQTGFGPNASRPVIRGLDGDRLRVLDNSGSTLDASALSYDHAVPLDPLVATGIEVLRGPAALLYGGNAVGGVVNVLDNRIPGAPVPRTGGSAELRLGGAAAERGGAAVLETGGSGWALHLDAAARNTDDLDVPEHTPVADGEALPRTDEVRNSAAKTRSAALGGSWFFAGGRVGLAVDHYDSEYGVVAEPDVTILMRRNQVRAEGEWRLDGGPFSNLKLQARGADYEHREMEGAEVGTVFSSRGGEVRAEARHRALGPLRGVIGVQAEDFDFSALGEEAFVPDTTTRRLGLFALEEMDLGPGVVSAGARVERADVDSDGGDRFGGARSRGFTLLSASLGTTMPLAPGWSVNANLASTERAPTYFELYADGVHAATGAYEQGDPTLDAERGVSADLALQWKSGESRLRAGVFATRFSRFISLDSANVSVDEDGNAVGDDDDGVPLYRFDAVRARLYGAEFEAQTAFDAAGWRWAPSASADFTRATNTTTDQALPRVAPWRTTLALAATRADWTLRAEVRHAGRQNRVPAGDSATGAYTLLNLAASYRFTIGSQDALWYLKLENATDRLAYNAAAIETIRGLSPLPGRALATGLRLDF</sequence>
<feature type="signal peptide" evidence="12">
    <location>
        <begin position="1"/>
        <end position="24"/>
    </location>
</feature>
<dbReference type="InterPro" id="IPR000531">
    <property type="entry name" value="Beta-barrel_TonB"/>
</dbReference>
<dbReference type="PROSITE" id="PS52016">
    <property type="entry name" value="TONB_DEPENDENT_REC_3"/>
    <property type="match status" value="1"/>
</dbReference>
<dbReference type="InterPro" id="IPR039426">
    <property type="entry name" value="TonB-dep_rcpt-like"/>
</dbReference>
<dbReference type="RefSeq" id="WP_207184569.1">
    <property type="nucleotide sequence ID" value="NZ_CP181386.1"/>
</dbReference>
<feature type="chain" id="PRO_5020443380" evidence="12">
    <location>
        <begin position="25"/>
        <end position="672"/>
    </location>
</feature>
<evidence type="ECO:0000256" key="2">
    <source>
        <dbReference type="ARBA" id="ARBA00009810"/>
    </source>
</evidence>
<evidence type="ECO:0000259" key="14">
    <source>
        <dbReference type="Pfam" id="PF07715"/>
    </source>
</evidence>
<evidence type="ECO:0000256" key="8">
    <source>
        <dbReference type="ARBA" id="ARBA00023170"/>
    </source>
</evidence>
<comment type="similarity">
    <text evidence="2 10 11">Belongs to the TonB-dependent receptor family.</text>
</comment>
<name>A0A4R2MG71_RUBGE</name>
<feature type="domain" description="TonB-dependent receptor-like beta-barrel" evidence="13">
    <location>
        <begin position="339"/>
        <end position="628"/>
    </location>
</feature>
<dbReference type="Gene3D" id="2.170.130.10">
    <property type="entry name" value="TonB-dependent receptor, plug domain"/>
    <property type="match status" value="1"/>
</dbReference>
<dbReference type="PROSITE" id="PS51257">
    <property type="entry name" value="PROKAR_LIPOPROTEIN"/>
    <property type="match status" value="1"/>
</dbReference>
<evidence type="ECO:0000256" key="4">
    <source>
        <dbReference type="ARBA" id="ARBA00022452"/>
    </source>
</evidence>
<evidence type="ECO:0000256" key="10">
    <source>
        <dbReference type="PROSITE-ProRule" id="PRU01360"/>
    </source>
</evidence>
<evidence type="ECO:0000256" key="7">
    <source>
        <dbReference type="ARBA" id="ARBA00023136"/>
    </source>
</evidence>
<feature type="domain" description="TonB-dependent receptor plug" evidence="14">
    <location>
        <begin position="45"/>
        <end position="148"/>
    </location>
</feature>
<reference evidence="15 16" key="1">
    <citation type="submission" date="2019-03" db="EMBL/GenBank/DDBJ databases">
        <title>Genomic Encyclopedia of Type Strains, Phase IV (KMG-IV): sequencing the most valuable type-strain genomes for metagenomic binning, comparative biology and taxonomic classification.</title>
        <authorList>
            <person name="Goeker M."/>
        </authorList>
    </citation>
    <scope>NUCLEOTIDE SEQUENCE [LARGE SCALE GENOMIC DNA]</scope>
    <source>
        <strain evidence="15 16">DSM 1709</strain>
    </source>
</reference>
<keyword evidence="9 10" id="KW-0998">Cell outer membrane</keyword>
<gene>
    <name evidence="15" type="ORF">EV684_11921</name>
</gene>
<dbReference type="SUPFAM" id="SSF56935">
    <property type="entry name" value="Porins"/>
    <property type="match status" value="1"/>
</dbReference>
<keyword evidence="7 10" id="KW-0472">Membrane</keyword>
<proteinExistence type="inferred from homology"/>
<dbReference type="Pfam" id="PF07715">
    <property type="entry name" value="Plug"/>
    <property type="match status" value="1"/>
</dbReference>
<evidence type="ECO:0000256" key="5">
    <source>
        <dbReference type="ARBA" id="ARBA00022692"/>
    </source>
</evidence>
<evidence type="ECO:0000256" key="12">
    <source>
        <dbReference type="SAM" id="SignalP"/>
    </source>
</evidence>
<dbReference type="Gene3D" id="2.40.170.20">
    <property type="entry name" value="TonB-dependent receptor, beta-barrel domain"/>
    <property type="match status" value="1"/>
</dbReference>
<dbReference type="GeneID" id="99686458"/>
<dbReference type="EMBL" id="SLXD01000019">
    <property type="protein sequence ID" value="TCO97992.1"/>
    <property type="molecule type" value="Genomic_DNA"/>
</dbReference>
<evidence type="ECO:0000313" key="16">
    <source>
        <dbReference type="Proteomes" id="UP000295106"/>
    </source>
</evidence>
<evidence type="ECO:0000256" key="6">
    <source>
        <dbReference type="ARBA" id="ARBA00023077"/>
    </source>
</evidence>
<evidence type="ECO:0000256" key="9">
    <source>
        <dbReference type="ARBA" id="ARBA00023237"/>
    </source>
</evidence>
<keyword evidence="4 10" id="KW-1134">Transmembrane beta strand</keyword>
<dbReference type="Pfam" id="PF00593">
    <property type="entry name" value="TonB_dep_Rec_b-barrel"/>
    <property type="match status" value="1"/>
</dbReference>
<dbReference type="Proteomes" id="UP000295106">
    <property type="component" value="Unassembled WGS sequence"/>
</dbReference>
<dbReference type="AlphaFoldDB" id="A0A4R2MG71"/>
<evidence type="ECO:0000256" key="11">
    <source>
        <dbReference type="RuleBase" id="RU003357"/>
    </source>
</evidence>